<comment type="subcellular location">
    <subcellularLocation>
        <location evidence="1">Endoplasmic reticulum membrane</location>
        <topology evidence="1">Multi-pass membrane protein</topology>
    </subcellularLocation>
</comment>
<organism evidence="2">
    <name type="scientific">Cacopsylla melanoneura</name>
    <dbReference type="NCBI Taxonomy" id="428564"/>
    <lineage>
        <taxon>Eukaryota</taxon>
        <taxon>Metazoa</taxon>
        <taxon>Ecdysozoa</taxon>
        <taxon>Arthropoda</taxon>
        <taxon>Hexapoda</taxon>
        <taxon>Insecta</taxon>
        <taxon>Pterygota</taxon>
        <taxon>Neoptera</taxon>
        <taxon>Paraneoptera</taxon>
        <taxon>Hemiptera</taxon>
        <taxon>Sternorrhyncha</taxon>
        <taxon>Psylloidea</taxon>
        <taxon>Psyllidae</taxon>
        <taxon>Psyllinae</taxon>
        <taxon>Cacopsylla</taxon>
    </lineage>
</organism>
<dbReference type="InterPro" id="IPR007070">
    <property type="entry name" value="GPI_EtnP_transferase_1"/>
</dbReference>
<name>A0A8D8YVA9_9HEMI</name>
<accession>A0A8D8YVA9</accession>
<dbReference type="AlphaFoldDB" id="A0A8D8YVA9"/>
<dbReference type="InterPro" id="IPR017850">
    <property type="entry name" value="Alkaline_phosphatase_core_sf"/>
</dbReference>
<dbReference type="GO" id="GO:0006506">
    <property type="term" value="P:GPI anchor biosynthetic process"/>
    <property type="evidence" value="ECO:0007669"/>
    <property type="project" value="UniProtKB-UniPathway"/>
</dbReference>
<dbReference type="PANTHER" id="PTHR12250">
    <property type="entry name" value="PHOSPHATIDYLINOSITOL GLYCAN, CLASS N"/>
    <property type="match status" value="1"/>
</dbReference>
<dbReference type="EC" id="2.-.-.-" evidence="1"/>
<proteinExistence type="inferred from homology"/>
<evidence type="ECO:0000313" key="2">
    <source>
        <dbReference type="EMBL" id="CAG6735007.1"/>
    </source>
</evidence>
<evidence type="ECO:0000256" key="1">
    <source>
        <dbReference type="RuleBase" id="RU367138"/>
    </source>
</evidence>
<comment type="pathway">
    <text evidence="1">Glycolipid biosynthesis; glycosylphosphatidylinositol-anchor biosynthesis.</text>
</comment>
<dbReference type="UniPathway" id="UPA00196"/>
<dbReference type="Gene3D" id="3.40.720.10">
    <property type="entry name" value="Alkaline Phosphatase, subunit A"/>
    <property type="match status" value="1"/>
</dbReference>
<dbReference type="GO" id="GO:0051377">
    <property type="term" value="F:mannose-ethanolamine phosphotransferase activity"/>
    <property type="evidence" value="ECO:0007669"/>
    <property type="project" value="UniProtKB-UniRule"/>
</dbReference>
<keyword evidence="1" id="KW-0337">GPI-anchor biosynthesis</keyword>
<keyword evidence="1" id="KW-0256">Endoplasmic reticulum</keyword>
<keyword evidence="1 2" id="KW-0808">Transferase</keyword>
<protein>
    <recommendedName>
        <fullName evidence="1">GPI ethanolamine phosphate transferase 1</fullName>
        <ecNumber evidence="1">2.-.-.-</ecNumber>
    </recommendedName>
</protein>
<dbReference type="GO" id="GO:0005789">
    <property type="term" value="C:endoplasmic reticulum membrane"/>
    <property type="evidence" value="ECO:0007669"/>
    <property type="project" value="UniProtKB-SubCell"/>
</dbReference>
<comment type="similarity">
    <text evidence="1">Belongs to the PIGG/PIGN/PIGO family. PIGN subfamily.</text>
</comment>
<sequence length="230" mass="26687">MYIFIALILIHVLFFLSIFEIYFKSPIIENIPLSEKAQGIQLAKRVVIFYADGVRAEKFYEVLNGNSYSPYLRNLLETHQACGGIAHTRVPTETRPGAIAMLAGFYEDPSAIFKGWQDNPVEFDHIFNQSEFSVAFGSPDVLKMFARGFKQTRQKRFHFEFYDENEQEFKNETQLNYWVGNKTLRYLTSGQDSGSLIQDKVIYMLHFLGPDTAGHNYKPNSRVSRRWLRS</sequence>
<dbReference type="SUPFAM" id="SSF53649">
    <property type="entry name" value="Alkaline phosphatase-like"/>
    <property type="match status" value="1"/>
</dbReference>
<dbReference type="EMBL" id="HBUF01394524">
    <property type="protein sequence ID" value="CAG6735007.1"/>
    <property type="molecule type" value="Transcribed_RNA"/>
</dbReference>
<dbReference type="PANTHER" id="PTHR12250:SF0">
    <property type="entry name" value="GPI ETHANOLAMINE PHOSPHATE TRANSFERASE 1"/>
    <property type="match status" value="1"/>
</dbReference>
<comment type="function">
    <text evidence="1">Ethanolamine phosphate transferase involved in glycosylphosphatidylinositol-anchor biosynthesis. Transfers ethanolamine phosphate to the first alpha-1,4-linked mannose of the glycosylphosphatidylinositol precursor of GPI-anchor.</text>
</comment>
<reference evidence="2" key="1">
    <citation type="submission" date="2021-05" db="EMBL/GenBank/DDBJ databases">
        <authorList>
            <person name="Alioto T."/>
            <person name="Alioto T."/>
            <person name="Gomez Garrido J."/>
        </authorList>
    </citation>
    <scope>NUCLEOTIDE SEQUENCE</scope>
</reference>